<name>A0A1V9V9K1_9BACT</name>
<evidence type="ECO:0000259" key="1">
    <source>
        <dbReference type="Pfam" id="PF13173"/>
    </source>
</evidence>
<gene>
    <name evidence="2" type="ORF">AS859_09620</name>
</gene>
<evidence type="ECO:0000313" key="2">
    <source>
        <dbReference type="EMBL" id="OQR40780.1"/>
    </source>
</evidence>
<organism evidence="2 3">
    <name type="scientific">Aliarcobacter cryaerophilus</name>
    <dbReference type="NCBI Taxonomy" id="28198"/>
    <lineage>
        <taxon>Bacteria</taxon>
        <taxon>Pseudomonadati</taxon>
        <taxon>Campylobacterota</taxon>
        <taxon>Epsilonproteobacteria</taxon>
        <taxon>Campylobacterales</taxon>
        <taxon>Arcobacteraceae</taxon>
        <taxon>Aliarcobacter</taxon>
    </lineage>
</organism>
<reference evidence="2 3" key="1">
    <citation type="submission" date="2017-04" db="EMBL/GenBank/DDBJ databases">
        <title>Accumulation and expression of multiple antibiotic resistance genes in Arcobacter cryaerophilus that thrives in sewage.</title>
        <authorList>
            <person name="Millar J.A."/>
            <person name="Raghavan R."/>
        </authorList>
    </citation>
    <scope>NUCLEOTIDE SEQUENCE [LARGE SCALE GENOMIC DNA]</scope>
    <source>
        <strain evidence="2 3">AZT-1</strain>
    </source>
</reference>
<proteinExistence type="predicted"/>
<dbReference type="Proteomes" id="UP000192599">
    <property type="component" value="Unassembled WGS sequence"/>
</dbReference>
<dbReference type="AlphaFoldDB" id="A0A1V9V9K1"/>
<sequence length="159" mass="18647">MEKLEILEVLNDWNYWNRDLPKTISRDYYDKKINSFIKNDEIVVLKGIRRCGKSTLLVNQIKILCDEGIDKNDILFVNLEDPRFTNCLNVELLSKIKDVYLEYLNPSKKPYIFLDEIQNIQDWEKWVNKEYELKLSNIVITGSNSSTTLLQTSNPSIPG</sequence>
<dbReference type="EMBL" id="LNTC01000208">
    <property type="protein sequence ID" value="OQR40780.1"/>
    <property type="molecule type" value="Genomic_DNA"/>
</dbReference>
<dbReference type="PANTHER" id="PTHR33295:SF19">
    <property type="entry name" value="ARCHAEAL ATPASE"/>
    <property type="match status" value="1"/>
</dbReference>
<accession>A0A1V9V9K1</accession>
<comment type="caution">
    <text evidence="2">The sequence shown here is derived from an EMBL/GenBank/DDBJ whole genome shotgun (WGS) entry which is preliminary data.</text>
</comment>
<dbReference type="PANTHER" id="PTHR33295">
    <property type="entry name" value="ATPASE"/>
    <property type="match status" value="1"/>
</dbReference>
<dbReference type="SUPFAM" id="SSF52540">
    <property type="entry name" value="P-loop containing nucleoside triphosphate hydrolases"/>
    <property type="match status" value="1"/>
</dbReference>
<feature type="domain" description="AAA" evidence="1">
    <location>
        <begin position="40"/>
        <end position="151"/>
    </location>
</feature>
<protein>
    <recommendedName>
        <fullName evidence="1">AAA domain-containing protein</fullName>
    </recommendedName>
</protein>
<evidence type="ECO:0000313" key="3">
    <source>
        <dbReference type="Proteomes" id="UP000192599"/>
    </source>
</evidence>
<dbReference type="Pfam" id="PF13173">
    <property type="entry name" value="AAA_14"/>
    <property type="match status" value="1"/>
</dbReference>
<dbReference type="InterPro" id="IPR041682">
    <property type="entry name" value="AAA_14"/>
</dbReference>
<feature type="non-terminal residue" evidence="2">
    <location>
        <position position="159"/>
    </location>
</feature>
<dbReference type="InterPro" id="IPR027417">
    <property type="entry name" value="P-loop_NTPase"/>
</dbReference>